<gene>
    <name evidence="2" type="ORF">EVAR_6841_1</name>
</gene>
<dbReference type="EMBL" id="BGZK01000133">
    <property type="protein sequence ID" value="GBP21869.1"/>
    <property type="molecule type" value="Genomic_DNA"/>
</dbReference>
<evidence type="ECO:0000313" key="2">
    <source>
        <dbReference type="EMBL" id="GBP21869.1"/>
    </source>
</evidence>
<reference evidence="2 3" key="1">
    <citation type="journal article" date="2019" name="Commun. Biol.">
        <title>The bagworm genome reveals a unique fibroin gene that provides high tensile strength.</title>
        <authorList>
            <person name="Kono N."/>
            <person name="Nakamura H."/>
            <person name="Ohtoshi R."/>
            <person name="Tomita M."/>
            <person name="Numata K."/>
            <person name="Arakawa K."/>
        </authorList>
    </citation>
    <scope>NUCLEOTIDE SEQUENCE [LARGE SCALE GENOMIC DNA]</scope>
</reference>
<proteinExistence type="predicted"/>
<feature type="region of interest" description="Disordered" evidence="1">
    <location>
        <begin position="1"/>
        <end position="21"/>
    </location>
</feature>
<dbReference type="AlphaFoldDB" id="A0A4C1U6D8"/>
<organism evidence="2 3">
    <name type="scientific">Eumeta variegata</name>
    <name type="common">Bagworm moth</name>
    <name type="synonym">Eumeta japonica</name>
    <dbReference type="NCBI Taxonomy" id="151549"/>
    <lineage>
        <taxon>Eukaryota</taxon>
        <taxon>Metazoa</taxon>
        <taxon>Ecdysozoa</taxon>
        <taxon>Arthropoda</taxon>
        <taxon>Hexapoda</taxon>
        <taxon>Insecta</taxon>
        <taxon>Pterygota</taxon>
        <taxon>Neoptera</taxon>
        <taxon>Endopterygota</taxon>
        <taxon>Lepidoptera</taxon>
        <taxon>Glossata</taxon>
        <taxon>Ditrysia</taxon>
        <taxon>Tineoidea</taxon>
        <taxon>Psychidae</taxon>
        <taxon>Oiketicinae</taxon>
        <taxon>Eumeta</taxon>
    </lineage>
</organism>
<comment type="caution">
    <text evidence="2">The sequence shown here is derived from an EMBL/GenBank/DDBJ whole genome shotgun (WGS) entry which is preliminary data.</text>
</comment>
<feature type="compositionally biased region" description="Polar residues" evidence="1">
    <location>
        <begin position="1"/>
        <end position="13"/>
    </location>
</feature>
<evidence type="ECO:0000256" key="1">
    <source>
        <dbReference type="SAM" id="MobiDB-lite"/>
    </source>
</evidence>
<keyword evidence="3" id="KW-1185">Reference proteome</keyword>
<name>A0A4C1U6D8_EUMVA</name>
<sequence length="98" mass="10942">MANSSAISNTQRIKSAVKVSHADAQLNRKTHVVFFRCARGIYGSGNTRSQPVWERPGLRHENSMSIRSMSPKQDAIWHQAMETVKINHRDGLGIGQIS</sequence>
<accession>A0A4C1U6D8</accession>
<evidence type="ECO:0000313" key="3">
    <source>
        <dbReference type="Proteomes" id="UP000299102"/>
    </source>
</evidence>
<protein>
    <submittedName>
        <fullName evidence="2">Uncharacterized protein</fullName>
    </submittedName>
</protein>
<dbReference type="Proteomes" id="UP000299102">
    <property type="component" value="Unassembled WGS sequence"/>
</dbReference>